<feature type="transmembrane region" description="Helical" evidence="1">
    <location>
        <begin position="24"/>
        <end position="43"/>
    </location>
</feature>
<protein>
    <submittedName>
        <fullName evidence="2">Uncharacterized protein</fullName>
    </submittedName>
</protein>
<organism evidence="2 3">
    <name type="scientific">Monopterus albus</name>
    <name type="common">Swamp eel</name>
    <dbReference type="NCBI Taxonomy" id="43700"/>
    <lineage>
        <taxon>Eukaryota</taxon>
        <taxon>Metazoa</taxon>
        <taxon>Chordata</taxon>
        <taxon>Craniata</taxon>
        <taxon>Vertebrata</taxon>
        <taxon>Euteleostomi</taxon>
        <taxon>Actinopterygii</taxon>
        <taxon>Neopterygii</taxon>
        <taxon>Teleostei</taxon>
        <taxon>Neoteleostei</taxon>
        <taxon>Acanthomorphata</taxon>
        <taxon>Anabantaria</taxon>
        <taxon>Synbranchiformes</taxon>
        <taxon>Synbranchidae</taxon>
        <taxon>Monopterus</taxon>
    </lineage>
</organism>
<feature type="transmembrane region" description="Helical" evidence="1">
    <location>
        <begin position="83"/>
        <end position="108"/>
    </location>
</feature>
<feature type="transmembrane region" description="Helical" evidence="1">
    <location>
        <begin position="50"/>
        <end position="71"/>
    </location>
</feature>
<name>A0A3Q3J743_MONAL</name>
<evidence type="ECO:0000313" key="3">
    <source>
        <dbReference type="Proteomes" id="UP000261600"/>
    </source>
</evidence>
<keyword evidence="1" id="KW-1133">Transmembrane helix</keyword>
<reference evidence="2" key="1">
    <citation type="submission" date="2025-08" db="UniProtKB">
        <authorList>
            <consortium name="Ensembl"/>
        </authorList>
    </citation>
    <scope>IDENTIFICATION</scope>
</reference>
<dbReference type="Ensembl" id="ENSMALT00000014711.1">
    <property type="protein sequence ID" value="ENSMALP00000014404.1"/>
    <property type="gene ID" value="ENSMALG00000010132.1"/>
</dbReference>
<keyword evidence="1" id="KW-0472">Membrane</keyword>
<keyword evidence="3" id="KW-1185">Reference proteome</keyword>
<sequence>TSLTYTLPIYVTTAVTYNPKSETVTLPGGLTSVAGLTVVTGGAELSCRSCMMAFCFWKALVGFSCIAVGLWDQVNNIKEGTSHLLGLGIVILALCFVVILCMVAYALLKKKKREDGREVLVESKRVIKKVTV</sequence>
<reference evidence="2" key="2">
    <citation type="submission" date="2025-09" db="UniProtKB">
        <authorList>
            <consortium name="Ensembl"/>
        </authorList>
    </citation>
    <scope>IDENTIFICATION</scope>
</reference>
<keyword evidence="1" id="KW-0812">Transmembrane</keyword>
<accession>A0A3Q3J743</accession>
<dbReference type="AlphaFoldDB" id="A0A3Q3J743"/>
<proteinExistence type="predicted"/>
<evidence type="ECO:0000256" key="1">
    <source>
        <dbReference type="SAM" id="Phobius"/>
    </source>
</evidence>
<dbReference type="Proteomes" id="UP000261600">
    <property type="component" value="Unplaced"/>
</dbReference>
<evidence type="ECO:0000313" key="2">
    <source>
        <dbReference type="Ensembl" id="ENSMALP00000014404.1"/>
    </source>
</evidence>